<evidence type="ECO:0000313" key="2">
    <source>
        <dbReference type="EMBL" id="MPD01436.1"/>
    </source>
</evidence>
<feature type="region of interest" description="Disordered" evidence="1">
    <location>
        <begin position="1"/>
        <end position="34"/>
    </location>
</feature>
<reference evidence="2 3" key="1">
    <citation type="submission" date="2019-05" db="EMBL/GenBank/DDBJ databases">
        <title>Another draft genome of Portunus trituberculatus and its Hox gene families provides insights of decapod evolution.</title>
        <authorList>
            <person name="Jeong J.-H."/>
            <person name="Song I."/>
            <person name="Kim S."/>
            <person name="Choi T."/>
            <person name="Kim D."/>
            <person name="Ryu S."/>
            <person name="Kim W."/>
        </authorList>
    </citation>
    <scope>NUCLEOTIDE SEQUENCE [LARGE SCALE GENOMIC DNA]</scope>
    <source>
        <tissue evidence="2">Muscle</tissue>
    </source>
</reference>
<gene>
    <name evidence="2" type="ORF">E2C01_096963</name>
</gene>
<proteinExistence type="predicted"/>
<comment type="caution">
    <text evidence="2">The sequence shown here is derived from an EMBL/GenBank/DDBJ whole genome shotgun (WGS) entry which is preliminary data.</text>
</comment>
<keyword evidence="3" id="KW-1185">Reference proteome</keyword>
<name>A0A5B7K3D2_PORTR</name>
<evidence type="ECO:0000313" key="3">
    <source>
        <dbReference type="Proteomes" id="UP000324222"/>
    </source>
</evidence>
<dbReference type="Proteomes" id="UP000324222">
    <property type="component" value="Unassembled WGS sequence"/>
</dbReference>
<evidence type="ECO:0000256" key="1">
    <source>
        <dbReference type="SAM" id="MobiDB-lite"/>
    </source>
</evidence>
<organism evidence="2 3">
    <name type="scientific">Portunus trituberculatus</name>
    <name type="common">Swimming crab</name>
    <name type="synonym">Neptunus trituberculatus</name>
    <dbReference type="NCBI Taxonomy" id="210409"/>
    <lineage>
        <taxon>Eukaryota</taxon>
        <taxon>Metazoa</taxon>
        <taxon>Ecdysozoa</taxon>
        <taxon>Arthropoda</taxon>
        <taxon>Crustacea</taxon>
        <taxon>Multicrustacea</taxon>
        <taxon>Malacostraca</taxon>
        <taxon>Eumalacostraca</taxon>
        <taxon>Eucarida</taxon>
        <taxon>Decapoda</taxon>
        <taxon>Pleocyemata</taxon>
        <taxon>Brachyura</taxon>
        <taxon>Eubrachyura</taxon>
        <taxon>Portunoidea</taxon>
        <taxon>Portunidae</taxon>
        <taxon>Portuninae</taxon>
        <taxon>Portunus</taxon>
    </lineage>
</organism>
<dbReference type="AlphaFoldDB" id="A0A5B7K3D2"/>
<accession>A0A5B7K3D2</accession>
<sequence>MHHPSGTPAGQAFSCPAGRELEANGSGTGASWPLSERHQSVLTIVPDVNCPSGPLPFSQEVLDRQLRLFLRPD</sequence>
<protein>
    <submittedName>
        <fullName evidence="2">Uncharacterized protein</fullName>
    </submittedName>
</protein>
<dbReference type="EMBL" id="VSRR010127124">
    <property type="protein sequence ID" value="MPD01436.1"/>
    <property type="molecule type" value="Genomic_DNA"/>
</dbReference>